<evidence type="ECO:0000313" key="3">
    <source>
        <dbReference type="Proteomes" id="UP000799779"/>
    </source>
</evidence>
<sequence>MSIAQVCPHLPQEIWSHILGFLLSDADDDTERWLWSHSRRACKTFKGEVEYLFCARHLPRIKIFFQLYDTSTSQHNYDKTPIIEYKSCRSQSNGRAYLTLVDMPYPCVPFVAHFLGGLRQSNPVSWTTEGEPWYFTFFKRWIKMQRQSNERMHDSGGTENWHNLSAGSSPHDTEIPKLQVKDDFRELSFDWHELYNRLYAESNNNSNKPTCPSRGDMGFFQYDLPLHLTRKELESWKLNIWVDCAGRWQIAHSLSLN</sequence>
<dbReference type="Proteomes" id="UP000799779">
    <property type="component" value="Unassembled WGS sequence"/>
</dbReference>
<accession>A0A6A5WYG2</accession>
<feature type="compositionally biased region" description="Polar residues" evidence="1">
    <location>
        <begin position="157"/>
        <end position="170"/>
    </location>
</feature>
<feature type="region of interest" description="Disordered" evidence="1">
    <location>
        <begin position="152"/>
        <end position="172"/>
    </location>
</feature>
<protein>
    <recommendedName>
        <fullName evidence="4">F-box domain-containing protein</fullName>
    </recommendedName>
</protein>
<dbReference type="AlphaFoldDB" id="A0A6A5WYG2"/>
<evidence type="ECO:0000313" key="2">
    <source>
        <dbReference type="EMBL" id="KAF2006024.1"/>
    </source>
</evidence>
<name>A0A6A5WYG2_9PLEO</name>
<reference evidence="2" key="1">
    <citation type="journal article" date="2020" name="Stud. Mycol.">
        <title>101 Dothideomycetes genomes: a test case for predicting lifestyles and emergence of pathogens.</title>
        <authorList>
            <person name="Haridas S."/>
            <person name="Albert R."/>
            <person name="Binder M."/>
            <person name="Bloem J."/>
            <person name="Labutti K."/>
            <person name="Salamov A."/>
            <person name="Andreopoulos B."/>
            <person name="Baker S."/>
            <person name="Barry K."/>
            <person name="Bills G."/>
            <person name="Bluhm B."/>
            <person name="Cannon C."/>
            <person name="Castanera R."/>
            <person name="Culley D."/>
            <person name="Daum C."/>
            <person name="Ezra D."/>
            <person name="Gonzalez J."/>
            <person name="Henrissat B."/>
            <person name="Kuo A."/>
            <person name="Liang C."/>
            <person name="Lipzen A."/>
            <person name="Lutzoni F."/>
            <person name="Magnuson J."/>
            <person name="Mondo S."/>
            <person name="Nolan M."/>
            <person name="Ohm R."/>
            <person name="Pangilinan J."/>
            <person name="Park H.-J."/>
            <person name="Ramirez L."/>
            <person name="Alfaro M."/>
            <person name="Sun H."/>
            <person name="Tritt A."/>
            <person name="Yoshinaga Y."/>
            <person name="Zwiers L.-H."/>
            <person name="Turgeon B."/>
            <person name="Goodwin S."/>
            <person name="Spatafora J."/>
            <person name="Crous P."/>
            <person name="Grigoriev I."/>
        </authorList>
    </citation>
    <scope>NUCLEOTIDE SEQUENCE</scope>
    <source>
        <strain evidence="2">CBS 123094</strain>
    </source>
</reference>
<organism evidence="2 3">
    <name type="scientific">Amniculicola lignicola CBS 123094</name>
    <dbReference type="NCBI Taxonomy" id="1392246"/>
    <lineage>
        <taxon>Eukaryota</taxon>
        <taxon>Fungi</taxon>
        <taxon>Dikarya</taxon>
        <taxon>Ascomycota</taxon>
        <taxon>Pezizomycotina</taxon>
        <taxon>Dothideomycetes</taxon>
        <taxon>Pleosporomycetidae</taxon>
        <taxon>Pleosporales</taxon>
        <taxon>Amniculicolaceae</taxon>
        <taxon>Amniculicola</taxon>
    </lineage>
</organism>
<keyword evidence="3" id="KW-1185">Reference proteome</keyword>
<dbReference type="EMBL" id="ML977561">
    <property type="protein sequence ID" value="KAF2006024.1"/>
    <property type="molecule type" value="Genomic_DNA"/>
</dbReference>
<evidence type="ECO:0000256" key="1">
    <source>
        <dbReference type="SAM" id="MobiDB-lite"/>
    </source>
</evidence>
<gene>
    <name evidence="2" type="ORF">P154DRAFT_559675</name>
</gene>
<evidence type="ECO:0008006" key="4">
    <source>
        <dbReference type="Google" id="ProtNLM"/>
    </source>
</evidence>
<proteinExistence type="predicted"/>